<evidence type="ECO:0000256" key="6">
    <source>
        <dbReference type="SAM" id="Phobius"/>
    </source>
</evidence>
<dbReference type="Proteomes" id="UP000193944">
    <property type="component" value="Unassembled WGS sequence"/>
</dbReference>
<organism evidence="7 8">
    <name type="scientific">Anaeromyces robustus</name>
    <dbReference type="NCBI Taxonomy" id="1754192"/>
    <lineage>
        <taxon>Eukaryota</taxon>
        <taxon>Fungi</taxon>
        <taxon>Fungi incertae sedis</taxon>
        <taxon>Chytridiomycota</taxon>
        <taxon>Chytridiomycota incertae sedis</taxon>
        <taxon>Neocallimastigomycetes</taxon>
        <taxon>Neocallimastigales</taxon>
        <taxon>Neocallimastigaceae</taxon>
        <taxon>Anaeromyces</taxon>
    </lineage>
</organism>
<keyword evidence="3 6" id="KW-0812">Transmembrane</keyword>
<dbReference type="PROSITE" id="PS01309">
    <property type="entry name" value="UPF0057"/>
    <property type="match status" value="1"/>
</dbReference>
<feature type="transmembrane region" description="Helical" evidence="6">
    <location>
        <begin position="7"/>
        <end position="26"/>
    </location>
</feature>
<evidence type="ECO:0000256" key="5">
    <source>
        <dbReference type="ARBA" id="ARBA00023136"/>
    </source>
</evidence>
<reference evidence="7 8" key="1">
    <citation type="submission" date="2016-08" db="EMBL/GenBank/DDBJ databases">
        <title>A Parts List for Fungal Cellulosomes Revealed by Comparative Genomics.</title>
        <authorList>
            <consortium name="DOE Joint Genome Institute"/>
            <person name="Haitjema C.H."/>
            <person name="Gilmore S.P."/>
            <person name="Henske J.K."/>
            <person name="Solomon K.V."/>
            <person name="De Groot R."/>
            <person name="Kuo A."/>
            <person name="Mondo S.J."/>
            <person name="Salamov A.A."/>
            <person name="Labutti K."/>
            <person name="Zhao Z."/>
            <person name="Chiniquy J."/>
            <person name="Barry K."/>
            <person name="Brewer H.M."/>
            <person name="Purvine S.O."/>
            <person name="Wright A.T."/>
            <person name="Boxma B."/>
            <person name="Van Alen T."/>
            <person name="Hackstein J.H."/>
            <person name="Baker S.E."/>
            <person name="Grigoriev I.V."/>
            <person name="O'Malley M.A."/>
        </authorList>
    </citation>
    <scope>NUCLEOTIDE SEQUENCE [LARGE SCALE GENOMIC DNA]</scope>
    <source>
        <strain evidence="7 8">S4</strain>
    </source>
</reference>
<evidence type="ECO:0000313" key="8">
    <source>
        <dbReference type="Proteomes" id="UP000193944"/>
    </source>
</evidence>
<dbReference type="EMBL" id="MCFG01000203">
    <property type="protein sequence ID" value="ORX78635.1"/>
    <property type="molecule type" value="Genomic_DNA"/>
</dbReference>
<feature type="transmembrane region" description="Helical" evidence="6">
    <location>
        <begin position="32"/>
        <end position="57"/>
    </location>
</feature>
<keyword evidence="8" id="KW-1185">Reference proteome</keyword>
<comment type="subcellular location">
    <subcellularLocation>
        <location evidence="1">Membrane</location>
    </subcellularLocation>
</comment>
<comment type="similarity">
    <text evidence="2">Belongs to the UPF0057 (PMP3) family.</text>
</comment>
<reference evidence="7 8" key="2">
    <citation type="submission" date="2016-08" db="EMBL/GenBank/DDBJ databases">
        <title>Pervasive Adenine N6-methylation of Active Genes in Fungi.</title>
        <authorList>
            <consortium name="DOE Joint Genome Institute"/>
            <person name="Mondo S.J."/>
            <person name="Dannebaum R.O."/>
            <person name="Kuo R.C."/>
            <person name="Labutti K."/>
            <person name="Haridas S."/>
            <person name="Kuo A."/>
            <person name="Salamov A."/>
            <person name="Ahrendt S.R."/>
            <person name="Lipzen A."/>
            <person name="Sullivan W."/>
            <person name="Andreopoulos W.B."/>
            <person name="Clum A."/>
            <person name="Lindquist E."/>
            <person name="Daum C."/>
            <person name="Ramamoorthy G.K."/>
            <person name="Gryganskyi A."/>
            <person name="Culley D."/>
            <person name="Magnuson J.K."/>
            <person name="James T.Y."/>
            <person name="O'Malley M.A."/>
            <person name="Stajich J.E."/>
            <person name="Spatafora J.W."/>
            <person name="Visel A."/>
            <person name="Grigoriev I.V."/>
        </authorList>
    </citation>
    <scope>NUCLEOTIDE SEQUENCE [LARGE SCALE GENOMIC DNA]</scope>
    <source>
        <strain evidence="7 8">S4</strain>
    </source>
</reference>
<dbReference type="PANTHER" id="PTHR21659">
    <property type="entry name" value="HYDROPHOBIC PROTEIN RCI2 LOW TEMPERATURE AND SALT RESPONSIVE PROTEIN LTI6 -RELATED"/>
    <property type="match status" value="1"/>
</dbReference>
<name>A0A1Y1WZ16_9FUNG</name>
<dbReference type="OrthoDB" id="2802411at2759"/>
<keyword evidence="4 6" id="KW-1133">Transmembrane helix</keyword>
<evidence type="ECO:0000256" key="1">
    <source>
        <dbReference type="ARBA" id="ARBA00004370"/>
    </source>
</evidence>
<dbReference type="PANTHER" id="PTHR21659:SF42">
    <property type="entry name" value="UPF0057 MEMBRANE PROTEIN ZK632.10-RELATED"/>
    <property type="match status" value="1"/>
</dbReference>
<sequence length="77" mass="9161">MHFTIKDLLYLVLAFFLPPLAVFFKRGLLQDFWINLICFLIGVVPGIIHGWYICIVYRDENYEALRNDAQYHPINEE</sequence>
<evidence type="ECO:0000256" key="4">
    <source>
        <dbReference type="ARBA" id="ARBA00022989"/>
    </source>
</evidence>
<evidence type="ECO:0000256" key="3">
    <source>
        <dbReference type="ARBA" id="ARBA00022692"/>
    </source>
</evidence>
<keyword evidence="5 6" id="KW-0472">Membrane</keyword>
<dbReference type="AlphaFoldDB" id="A0A1Y1WZ16"/>
<dbReference type="Pfam" id="PF01679">
    <property type="entry name" value="Pmp3"/>
    <property type="match status" value="1"/>
</dbReference>
<proteinExistence type="inferred from homology"/>
<dbReference type="InterPro" id="IPR000612">
    <property type="entry name" value="PMP3"/>
</dbReference>
<accession>A0A1Y1WZ16</accession>
<gene>
    <name evidence="7" type="ORF">BCR32DRAFT_294926</name>
</gene>
<evidence type="ECO:0000256" key="2">
    <source>
        <dbReference type="ARBA" id="ARBA00009530"/>
    </source>
</evidence>
<comment type="caution">
    <text evidence="7">The sequence shown here is derived from an EMBL/GenBank/DDBJ whole genome shotgun (WGS) entry which is preliminary data.</text>
</comment>
<dbReference type="GO" id="GO:0016020">
    <property type="term" value="C:membrane"/>
    <property type="evidence" value="ECO:0007669"/>
    <property type="project" value="UniProtKB-SubCell"/>
</dbReference>
<evidence type="ECO:0000313" key="7">
    <source>
        <dbReference type="EMBL" id="ORX78635.1"/>
    </source>
</evidence>
<protein>
    <submittedName>
        <fullName evidence="7">Uncharacterized protein</fullName>
    </submittedName>
</protein>